<dbReference type="STRING" id="4795.A0A225UHX0"/>
<keyword evidence="1" id="KW-0547">Nucleotide-binding</keyword>
<proteinExistence type="predicted"/>
<dbReference type="PANTHER" id="PTHR45786:SF74">
    <property type="entry name" value="ATP-DEPENDENT DNA HELICASE"/>
    <property type="match status" value="1"/>
</dbReference>
<dbReference type="GO" id="GO:0004386">
    <property type="term" value="F:helicase activity"/>
    <property type="evidence" value="ECO:0007669"/>
    <property type="project" value="UniProtKB-KW"/>
</dbReference>
<keyword evidence="1" id="KW-0378">Hydrolase</keyword>
<evidence type="ECO:0000313" key="2">
    <source>
        <dbReference type="Proteomes" id="UP000198211"/>
    </source>
</evidence>
<keyword evidence="1" id="KW-0347">Helicase</keyword>
<dbReference type="PANTHER" id="PTHR45786">
    <property type="entry name" value="DNA BINDING PROTEIN-LIKE"/>
    <property type="match status" value="1"/>
</dbReference>
<gene>
    <name evidence="1" type="ORF">PHMEG_00038389</name>
</gene>
<dbReference type="EMBL" id="NBNE01017809">
    <property type="protein sequence ID" value="OWY92563.1"/>
    <property type="molecule type" value="Genomic_DNA"/>
</dbReference>
<dbReference type="OrthoDB" id="2272314at2759"/>
<dbReference type="AlphaFoldDB" id="A0A225UHX0"/>
<comment type="caution">
    <text evidence="1">The sequence shown here is derived from an EMBL/GenBank/DDBJ whole genome shotgun (WGS) entry which is preliminary data.</text>
</comment>
<keyword evidence="1" id="KW-0067">ATP-binding</keyword>
<accession>A0A225UHX0</accession>
<name>A0A225UHX0_9STRA</name>
<keyword evidence="2" id="KW-1185">Reference proteome</keyword>
<evidence type="ECO:0000313" key="1">
    <source>
        <dbReference type="EMBL" id="OWY92563.1"/>
    </source>
</evidence>
<dbReference type="Proteomes" id="UP000198211">
    <property type="component" value="Unassembled WGS sequence"/>
</dbReference>
<reference evidence="2" key="1">
    <citation type="submission" date="2017-03" db="EMBL/GenBank/DDBJ databases">
        <title>Phytopthora megakarya and P. palmivora, two closely related causual agents of cacao black pod achieved similar genome size and gene model numbers by different mechanisms.</title>
        <authorList>
            <person name="Ali S."/>
            <person name="Shao J."/>
            <person name="Larry D.J."/>
            <person name="Kronmiller B."/>
            <person name="Shen D."/>
            <person name="Strem M.D."/>
            <person name="Melnick R.L."/>
            <person name="Guiltinan M.J."/>
            <person name="Tyler B.M."/>
            <person name="Meinhardt L.W."/>
            <person name="Bailey B.A."/>
        </authorList>
    </citation>
    <scope>NUCLEOTIDE SEQUENCE [LARGE SCALE GENOMIC DNA]</scope>
    <source>
        <strain evidence="2">zdho120</strain>
    </source>
</reference>
<organism evidence="1 2">
    <name type="scientific">Phytophthora megakarya</name>
    <dbReference type="NCBI Taxonomy" id="4795"/>
    <lineage>
        <taxon>Eukaryota</taxon>
        <taxon>Sar</taxon>
        <taxon>Stramenopiles</taxon>
        <taxon>Oomycota</taxon>
        <taxon>Peronosporomycetes</taxon>
        <taxon>Peronosporales</taxon>
        <taxon>Peronosporaceae</taxon>
        <taxon>Phytophthora</taxon>
    </lineage>
</organism>
<sequence length="248" mass="28527">MGSSRFRPLNVDGSITRSRSGVYNFDVQGYVCHRMGSLLPPPNRRPMYAQVYINDPDMQARVASRMDMTDEYQAAVEEFARRDRAGEARPEDNPELRLHEFLPEDENFKLRLHVARNSNPGLERIFETRASYDPLQYPLLFPYGEPGWTLDLPYAGTSENPNSGSISLREYESYLLHDRTDSDSLILKAGRLTQQYCVDQWANIVWTNGQSASKADYDTSKRISFYTGWKLSRALPTLCETNRVTYTE</sequence>
<protein>
    <submittedName>
        <fullName evidence="1">Helitron helicase</fullName>
    </submittedName>
</protein>